<dbReference type="SMART" id="SM00052">
    <property type="entry name" value="EAL"/>
    <property type="match status" value="1"/>
</dbReference>
<gene>
    <name evidence="4" type="ORF">H8S17_08535</name>
</gene>
<proteinExistence type="predicted"/>
<dbReference type="InterPro" id="IPR035919">
    <property type="entry name" value="EAL_sf"/>
</dbReference>
<dbReference type="Pfam" id="PF00563">
    <property type="entry name" value="EAL"/>
    <property type="match status" value="1"/>
</dbReference>
<comment type="caution">
    <text evidence="4">The sequence shown here is derived from an EMBL/GenBank/DDBJ whole genome shotgun (WGS) entry which is preliminary data.</text>
</comment>
<dbReference type="AlphaFoldDB" id="A0A923LNP2"/>
<dbReference type="EMBL" id="JACOPH010000006">
    <property type="protein sequence ID" value="MBC5714254.1"/>
    <property type="molecule type" value="Genomic_DNA"/>
</dbReference>
<dbReference type="SUPFAM" id="SSF55073">
    <property type="entry name" value="Nucleotide cyclase"/>
    <property type="match status" value="1"/>
</dbReference>
<feature type="domain" description="GGDEF" evidence="3">
    <location>
        <begin position="566"/>
        <end position="696"/>
    </location>
</feature>
<feature type="transmembrane region" description="Helical" evidence="1">
    <location>
        <begin position="508"/>
        <end position="529"/>
    </location>
</feature>
<keyword evidence="1" id="KW-0812">Transmembrane</keyword>
<dbReference type="PANTHER" id="PTHR33121">
    <property type="entry name" value="CYCLIC DI-GMP PHOSPHODIESTERASE PDEF"/>
    <property type="match status" value="1"/>
</dbReference>
<dbReference type="PANTHER" id="PTHR33121:SF71">
    <property type="entry name" value="OXYGEN SENSOR PROTEIN DOSP"/>
    <property type="match status" value="1"/>
</dbReference>
<dbReference type="GO" id="GO:0071111">
    <property type="term" value="F:cyclic-guanylate-specific phosphodiesterase activity"/>
    <property type="evidence" value="ECO:0007669"/>
    <property type="project" value="InterPro"/>
</dbReference>
<feature type="domain" description="EAL" evidence="2">
    <location>
        <begin position="705"/>
        <end position="957"/>
    </location>
</feature>
<dbReference type="InterPro" id="IPR001633">
    <property type="entry name" value="EAL_dom"/>
</dbReference>
<dbReference type="InterPro" id="IPR043128">
    <property type="entry name" value="Rev_trsase/Diguanyl_cyclase"/>
</dbReference>
<reference evidence="4" key="1">
    <citation type="submission" date="2020-08" db="EMBL/GenBank/DDBJ databases">
        <title>Genome public.</title>
        <authorList>
            <person name="Liu C."/>
            <person name="Sun Q."/>
        </authorList>
    </citation>
    <scope>NUCLEOTIDE SEQUENCE</scope>
    <source>
        <strain evidence="4">BX1005</strain>
    </source>
</reference>
<dbReference type="InterPro" id="IPR001638">
    <property type="entry name" value="Solute-binding_3/MltF_N"/>
</dbReference>
<evidence type="ECO:0000259" key="2">
    <source>
        <dbReference type="PROSITE" id="PS50883"/>
    </source>
</evidence>
<feature type="transmembrane region" description="Helical" evidence="1">
    <location>
        <begin position="12"/>
        <end position="29"/>
    </location>
</feature>
<dbReference type="RefSeq" id="WP_186866987.1">
    <property type="nucleotide sequence ID" value="NZ_JACOPH010000006.1"/>
</dbReference>
<accession>A0A923LNP2</accession>
<name>A0A923LNP2_9FIRM</name>
<keyword evidence="1" id="KW-1133">Transmembrane helix</keyword>
<keyword evidence="5" id="KW-1185">Reference proteome</keyword>
<dbReference type="InterPro" id="IPR050706">
    <property type="entry name" value="Cyclic-di-GMP_PDE-like"/>
</dbReference>
<dbReference type="Gene3D" id="3.20.20.450">
    <property type="entry name" value="EAL domain"/>
    <property type="match status" value="1"/>
</dbReference>
<keyword evidence="1" id="KW-0472">Membrane</keyword>
<evidence type="ECO:0000313" key="5">
    <source>
        <dbReference type="Proteomes" id="UP000606720"/>
    </source>
</evidence>
<dbReference type="InterPro" id="IPR000160">
    <property type="entry name" value="GGDEF_dom"/>
</dbReference>
<dbReference type="Gene3D" id="3.30.70.270">
    <property type="match status" value="1"/>
</dbReference>
<dbReference type="NCBIfam" id="TIGR00254">
    <property type="entry name" value="GGDEF"/>
    <property type="match status" value="1"/>
</dbReference>
<evidence type="ECO:0000256" key="1">
    <source>
        <dbReference type="SAM" id="Phobius"/>
    </source>
</evidence>
<dbReference type="PROSITE" id="PS50887">
    <property type="entry name" value="GGDEF"/>
    <property type="match status" value="1"/>
</dbReference>
<dbReference type="Gene3D" id="3.40.190.10">
    <property type="entry name" value="Periplasmic binding protein-like II"/>
    <property type="match status" value="4"/>
</dbReference>
<dbReference type="Pfam" id="PF00497">
    <property type="entry name" value="SBP_bac_3"/>
    <property type="match status" value="2"/>
</dbReference>
<evidence type="ECO:0000313" key="4">
    <source>
        <dbReference type="EMBL" id="MBC5714254.1"/>
    </source>
</evidence>
<dbReference type="PROSITE" id="PS50883">
    <property type="entry name" value="EAL"/>
    <property type="match status" value="1"/>
</dbReference>
<dbReference type="InterPro" id="IPR029787">
    <property type="entry name" value="Nucleotide_cyclase"/>
</dbReference>
<dbReference type="SUPFAM" id="SSF141868">
    <property type="entry name" value="EAL domain-like"/>
    <property type="match status" value="1"/>
</dbReference>
<dbReference type="Pfam" id="PF00990">
    <property type="entry name" value="GGDEF"/>
    <property type="match status" value="1"/>
</dbReference>
<dbReference type="SMART" id="SM00267">
    <property type="entry name" value="GGDEF"/>
    <property type="match status" value="1"/>
</dbReference>
<dbReference type="SUPFAM" id="SSF53850">
    <property type="entry name" value="Periplasmic binding protein-like II"/>
    <property type="match status" value="2"/>
</dbReference>
<dbReference type="SMART" id="SM00062">
    <property type="entry name" value="PBPb"/>
    <property type="match status" value="2"/>
</dbReference>
<dbReference type="Proteomes" id="UP000606720">
    <property type="component" value="Unassembled WGS sequence"/>
</dbReference>
<evidence type="ECO:0000259" key="3">
    <source>
        <dbReference type="PROSITE" id="PS50887"/>
    </source>
</evidence>
<protein>
    <submittedName>
        <fullName evidence="4">EAL domain-containing protein</fullName>
    </submittedName>
</protein>
<dbReference type="CDD" id="cd01948">
    <property type="entry name" value="EAL"/>
    <property type="match status" value="1"/>
</dbReference>
<organism evidence="4 5">
    <name type="scientific">Roseburia zhanii</name>
    <dbReference type="NCBI Taxonomy" id="2763064"/>
    <lineage>
        <taxon>Bacteria</taxon>
        <taxon>Bacillati</taxon>
        <taxon>Bacillota</taxon>
        <taxon>Clostridia</taxon>
        <taxon>Lachnospirales</taxon>
        <taxon>Lachnospiraceae</taxon>
        <taxon>Roseburia</taxon>
    </lineage>
</organism>
<sequence length="957" mass="109618">MEKKEIIKRYLYRFLLFFLFGITVIISGTEHSYADAQVIRVGFTQDGQMIRQTEDAYTGYGVEYLDMIADYTGWQYEYVMIPEEDRLKALEDGVIDLLCDVSKDETGTGHLLFSEERSSLYYGLLCAKKDDTSVFFDDYEAMNGKRIALNSSRSMESMLMDFSVDHQINYTPVYYPTFLSMKEALDQGEVDLMLASNQRNLTDYKYVAKVGVKNQFFAVSQKREDLKEQLDYALRQITVRQPFMTGKLYEENYGRPSKVLTGVTREEYEFLHSGIKVRVVCDAGSYPLGYIDEETGEYCGIYADVLKLLEEKSGLEFELLPIKNYGESGEMLRDGKADMTAGMYINDALAKEYGITYSDSYMTIDYAMIGRRDTRLNAASRIAVPQNYIGIQVLAGEIYPESEVISAKDVTESLKMVQHKEADSTLINSVFLQTAYNLNDYDTLMILPMNEVSVPIRCAIGGENAEVLKQIINRAINTIPSENFERCITENVINISYQPSLKSLFKQYFPYIIGIILLIGSIFVALLLIRERHYKHLAMTDSLTGLWNGIKFRKEAEQLLQHNPKKEYQLISLDIEHFKYVNSDLGEAAADGILKMIGKRLCEVFGSNALYGREMADMFWILTEKREDLEKLLHKIAEPVMFENNGVEQMYKPLFKFGICMFKEYDLAFGDYIDMAIMARKAIKGDPAKVIEYYDDEMAEMTSNERRIEKRMDEALKNGEFVVYYQPKYQLRSETISGAEALVRWRDPEKGLVSPGIFIPIFERDGFIIQLDFFVYEEVLKDMVKWQNEGRRPIIVSMNVSRAHIGTADFLQKLTELVDSYGVPRNRLELELTETVLGGKRQDILSFIVSCKRAGFQISIDDFGSGYSSLNLLKELPVDVLKIDREFLNETEESEKSSIIVKQVVEMAAKINIETLCEGVETRGQADFLKQIGCDMAQGFLYSRPVPREEFEGLLEA</sequence>